<dbReference type="AlphaFoldDB" id="A0A0N0BCB1"/>
<reference evidence="2 3" key="1">
    <citation type="submission" date="2015-07" db="EMBL/GenBank/DDBJ databases">
        <title>The genome of Melipona quadrifasciata.</title>
        <authorList>
            <person name="Pan H."/>
            <person name="Kapheim K."/>
        </authorList>
    </citation>
    <scope>NUCLEOTIDE SEQUENCE [LARGE SCALE GENOMIC DNA]</scope>
    <source>
        <strain evidence="2">0111107301</strain>
        <tissue evidence="2">Whole body</tissue>
    </source>
</reference>
<name>A0A0N0BCB1_9HYME</name>
<sequence>MDIEIDEEDGTLSQNALQTKLNDVKQFQSKTKMPKKLIAKETLREFRMSRTKGTSGWANKGPRKIREDANADEERCQVSRLNIENTRGKWHLTLQRDKAAAGVNRGGDDDSTDRSQDTSLAGATWARQQGVQS</sequence>
<feature type="region of interest" description="Disordered" evidence="1">
    <location>
        <begin position="49"/>
        <end position="72"/>
    </location>
</feature>
<evidence type="ECO:0000256" key="1">
    <source>
        <dbReference type="SAM" id="MobiDB-lite"/>
    </source>
</evidence>
<feature type="compositionally biased region" description="Basic and acidic residues" evidence="1">
    <location>
        <begin position="106"/>
        <end position="116"/>
    </location>
</feature>
<organism evidence="2 3">
    <name type="scientific">Melipona quadrifasciata</name>
    <dbReference type="NCBI Taxonomy" id="166423"/>
    <lineage>
        <taxon>Eukaryota</taxon>
        <taxon>Metazoa</taxon>
        <taxon>Ecdysozoa</taxon>
        <taxon>Arthropoda</taxon>
        <taxon>Hexapoda</taxon>
        <taxon>Insecta</taxon>
        <taxon>Pterygota</taxon>
        <taxon>Neoptera</taxon>
        <taxon>Endopterygota</taxon>
        <taxon>Hymenoptera</taxon>
        <taxon>Apocrita</taxon>
        <taxon>Aculeata</taxon>
        <taxon>Apoidea</taxon>
        <taxon>Anthophila</taxon>
        <taxon>Apidae</taxon>
        <taxon>Melipona</taxon>
    </lineage>
</organism>
<gene>
    <name evidence="2" type="ORF">WN51_03934</name>
</gene>
<feature type="region of interest" description="Disordered" evidence="1">
    <location>
        <begin position="95"/>
        <end position="133"/>
    </location>
</feature>
<accession>A0A0N0BCB1</accession>
<proteinExistence type="predicted"/>
<evidence type="ECO:0000313" key="2">
    <source>
        <dbReference type="EMBL" id="KOX68448.1"/>
    </source>
</evidence>
<dbReference type="EMBL" id="KQ435922">
    <property type="protein sequence ID" value="KOX68448.1"/>
    <property type="molecule type" value="Genomic_DNA"/>
</dbReference>
<protein>
    <submittedName>
        <fullName evidence="2">Uncharacterized protein</fullName>
    </submittedName>
</protein>
<dbReference type="Proteomes" id="UP000053105">
    <property type="component" value="Unassembled WGS sequence"/>
</dbReference>
<evidence type="ECO:0000313" key="3">
    <source>
        <dbReference type="Proteomes" id="UP000053105"/>
    </source>
</evidence>
<keyword evidence="3" id="KW-1185">Reference proteome</keyword>